<dbReference type="AlphaFoldDB" id="A0AAW2GW69"/>
<sequence length="91" mass="10498">MYIYLLSYILSSFMFRVLTCFSVTITATSSLLSLSFPGNPDTNFRCDVLYDNAGSDIYFLCNSYRRFYSSFSFPSYGLFLASRSKRSSKNY</sequence>
<protein>
    <recommendedName>
        <fullName evidence="3">Secreted protein</fullName>
    </recommendedName>
</protein>
<organism evidence="1 2">
    <name type="scientific">Cardiocondyla obscurior</name>
    <dbReference type="NCBI Taxonomy" id="286306"/>
    <lineage>
        <taxon>Eukaryota</taxon>
        <taxon>Metazoa</taxon>
        <taxon>Ecdysozoa</taxon>
        <taxon>Arthropoda</taxon>
        <taxon>Hexapoda</taxon>
        <taxon>Insecta</taxon>
        <taxon>Pterygota</taxon>
        <taxon>Neoptera</taxon>
        <taxon>Endopterygota</taxon>
        <taxon>Hymenoptera</taxon>
        <taxon>Apocrita</taxon>
        <taxon>Aculeata</taxon>
        <taxon>Formicoidea</taxon>
        <taxon>Formicidae</taxon>
        <taxon>Myrmicinae</taxon>
        <taxon>Cardiocondyla</taxon>
    </lineage>
</organism>
<dbReference type="Proteomes" id="UP001430953">
    <property type="component" value="Unassembled WGS sequence"/>
</dbReference>
<name>A0AAW2GW69_9HYME</name>
<keyword evidence="2" id="KW-1185">Reference proteome</keyword>
<dbReference type="EMBL" id="JADYXP020000002">
    <property type="protein sequence ID" value="KAL0131539.1"/>
    <property type="molecule type" value="Genomic_DNA"/>
</dbReference>
<accession>A0AAW2GW69</accession>
<gene>
    <name evidence="1" type="ORF">PUN28_002823</name>
</gene>
<evidence type="ECO:0000313" key="2">
    <source>
        <dbReference type="Proteomes" id="UP001430953"/>
    </source>
</evidence>
<reference evidence="1 2" key="1">
    <citation type="submission" date="2023-03" db="EMBL/GenBank/DDBJ databases">
        <title>High recombination rates correlate with genetic variation in Cardiocondyla obscurior ants.</title>
        <authorList>
            <person name="Errbii M."/>
        </authorList>
    </citation>
    <scope>NUCLEOTIDE SEQUENCE [LARGE SCALE GENOMIC DNA]</scope>
    <source>
        <strain evidence="1">Alpha-2009</strain>
        <tissue evidence="1">Whole body</tissue>
    </source>
</reference>
<evidence type="ECO:0000313" key="1">
    <source>
        <dbReference type="EMBL" id="KAL0131539.1"/>
    </source>
</evidence>
<proteinExistence type="predicted"/>
<comment type="caution">
    <text evidence="1">The sequence shown here is derived from an EMBL/GenBank/DDBJ whole genome shotgun (WGS) entry which is preliminary data.</text>
</comment>
<evidence type="ECO:0008006" key="3">
    <source>
        <dbReference type="Google" id="ProtNLM"/>
    </source>
</evidence>